<dbReference type="InterPro" id="IPR046431">
    <property type="entry name" value="FAF_dom"/>
</dbReference>
<evidence type="ECO:0000256" key="1">
    <source>
        <dbReference type="ARBA" id="ARBA00008690"/>
    </source>
</evidence>
<organism evidence="4 5">
    <name type="scientific">Genlisea aurea</name>
    <dbReference type="NCBI Taxonomy" id="192259"/>
    <lineage>
        <taxon>Eukaryota</taxon>
        <taxon>Viridiplantae</taxon>
        <taxon>Streptophyta</taxon>
        <taxon>Embryophyta</taxon>
        <taxon>Tracheophyta</taxon>
        <taxon>Spermatophyta</taxon>
        <taxon>Magnoliopsida</taxon>
        <taxon>eudicotyledons</taxon>
        <taxon>Gunneridae</taxon>
        <taxon>Pentapetalae</taxon>
        <taxon>asterids</taxon>
        <taxon>lamiids</taxon>
        <taxon>Lamiales</taxon>
        <taxon>Lentibulariaceae</taxon>
        <taxon>Genlisea</taxon>
    </lineage>
</organism>
<comment type="caution">
    <text evidence="4">The sequence shown here is derived from an EMBL/GenBank/DDBJ whole genome shotgun (WGS) entry which is preliminary data.</text>
</comment>
<gene>
    <name evidence="4" type="ORF">M569_09597</name>
</gene>
<dbReference type="AlphaFoldDB" id="S8DYR6"/>
<feature type="compositionally biased region" description="Basic and acidic residues" evidence="2">
    <location>
        <begin position="18"/>
        <end position="33"/>
    </location>
</feature>
<reference evidence="4 5" key="1">
    <citation type="journal article" date="2013" name="BMC Genomics">
        <title>The miniature genome of a carnivorous plant Genlisea aurea contains a low number of genes and short non-coding sequences.</title>
        <authorList>
            <person name="Leushkin E.V."/>
            <person name="Sutormin R.A."/>
            <person name="Nabieva E.R."/>
            <person name="Penin A.A."/>
            <person name="Kondrashov A.S."/>
            <person name="Logacheva M.D."/>
        </authorList>
    </citation>
    <scope>NUCLEOTIDE SEQUENCE [LARGE SCALE GENOMIC DNA]</scope>
</reference>
<name>S8DYR6_9LAMI</name>
<dbReference type="Proteomes" id="UP000015453">
    <property type="component" value="Unassembled WGS sequence"/>
</dbReference>
<evidence type="ECO:0000259" key="3">
    <source>
        <dbReference type="Pfam" id="PF11250"/>
    </source>
</evidence>
<dbReference type="InterPro" id="IPR021410">
    <property type="entry name" value="FAF"/>
</dbReference>
<protein>
    <recommendedName>
        <fullName evidence="3">FAF domain-containing protein</fullName>
    </recommendedName>
</protein>
<evidence type="ECO:0000313" key="4">
    <source>
        <dbReference type="EMBL" id="EPS65187.1"/>
    </source>
</evidence>
<proteinExistence type="inferred from homology"/>
<comment type="similarity">
    <text evidence="1">Belongs to the fantastic four family.</text>
</comment>
<dbReference type="EMBL" id="AUSU01004379">
    <property type="protein sequence ID" value="EPS65187.1"/>
    <property type="molecule type" value="Genomic_DNA"/>
</dbReference>
<dbReference type="PANTHER" id="PTHR33155:SF9">
    <property type="entry name" value="FANTASTIC FOUR-LIKE PROTEIN (DUF3049)"/>
    <property type="match status" value="1"/>
</dbReference>
<keyword evidence="5" id="KW-1185">Reference proteome</keyword>
<evidence type="ECO:0000256" key="2">
    <source>
        <dbReference type="SAM" id="MobiDB-lite"/>
    </source>
</evidence>
<dbReference type="PANTHER" id="PTHR33155">
    <property type="entry name" value="FANTASTIC FOUR-LIKE PROTEIN (DUF3049)"/>
    <property type="match status" value="1"/>
</dbReference>
<sequence length="114" mass="13021">MMSLCTEGLGFESSDDVGGCKKDGEDRRRRDEESSPAVRKTTTRGSKGEFPPPITCIGRNGISFESYRENGRFILKEMKIPAQEFLQAHRENGRLTLKFVQYDDDDDDDQQRII</sequence>
<evidence type="ECO:0000313" key="5">
    <source>
        <dbReference type="Proteomes" id="UP000015453"/>
    </source>
</evidence>
<accession>S8DYR6</accession>
<feature type="region of interest" description="Disordered" evidence="2">
    <location>
        <begin position="1"/>
        <end position="54"/>
    </location>
</feature>
<feature type="domain" description="FAF" evidence="3">
    <location>
        <begin position="49"/>
        <end position="99"/>
    </location>
</feature>
<dbReference type="Pfam" id="PF11250">
    <property type="entry name" value="FAF"/>
    <property type="match status" value="1"/>
</dbReference>
<dbReference type="OrthoDB" id="676808at2759"/>